<accession>A0A9P6DY85</accession>
<dbReference type="InterPro" id="IPR023213">
    <property type="entry name" value="CAT-like_dom_sf"/>
</dbReference>
<dbReference type="SUPFAM" id="SSF52777">
    <property type="entry name" value="CoA-dependent acyltransferases"/>
    <property type="match status" value="1"/>
</dbReference>
<dbReference type="EMBL" id="MU128926">
    <property type="protein sequence ID" value="KAF9518212.1"/>
    <property type="molecule type" value="Genomic_DNA"/>
</dbReference>
<sequence length="534" mass="59571">MSKPAESPKATKYERILGDNELSYFLPSRADGANDMYLHIGFRARRDVVNSPRIFLIWSILRLRHPLLASHVEMEEGMYDSVRFAYVPPLSARDALLDGEANVEICPGRTKDELIDGYLNGPRTLSNTRLSYLIVSHSTTDDLGNLDPDAITEFNIMICAAHFLGDGMALHQTANDFFSLLGGKSEESCTDCVRSVDELYAILEDEWKLRWACEASVEQPIPATTESRLPSPKCKFQRAALKVDFENSQDRLVGGHTFPRIGAGTRRTIVPTVSFDKARTKAILKKCKSEGVTISNALFALCNFAWMRTMRARDDLAIPDSLRDGSVPMMMYSALNMRPYLDPPLPLSHLPSSYWFLSVGYFNIVLPSFIPSTAPASSTFWHRARSVKAQGGKYMKSPMLVSRNQEMAKVRGRRARMFAKEDDEEMKAASEPKTPVPITMSLPLKKPAPSSALIGLSLLGNLDATYQHAAFPALELHTLTTGSRQRQGGMLLFGYSFAGKMWISLGWDVNAFQQGVVQDFWTRVLAGVEEFLES</sequence>
<dbReference type="InterPro" id="IPR052058">
    <property type="entry name" value="Alcohol_O-acetyltransferase"/>
</dbReference>
<dbReference type="Gene3D" id="3.30.559.10">
    <property type="entry name" value="Chloramphenicol acetyltransferase-like domain"/>
    <property type="match status" value="1"/>
</dbReference>
<reference evidence="1" key="1">
    <citation type="journal article" date="2020" name="Nat. Commun.">
        <title>Large-scale genome sequencing of mycorrhizal fungi provides insights into the early evolution of symbiotic traits.</title>
        <authorList>
            <person name="Miyauchi S."/>
            <person name="Kiss E."/>
            <person name="Kuo A."/>
            <person name="Drula E."/>
            <person name="Kohler A."/>
            <person name="Sanchez-Garcia M."/>
            <person name="Morin E."/>
            <person name="Andreopoulos B."/>
            <person name="Barry K.W."/>
            <person name="Bonito G."/>
            <person name="Buee M."/>
            <person name="Carver A."/>
            <person name="Chen C."/>
            <person name="Cichocki N."/>
            <person name="Clum A."/>
            <person name="Culley D."/>
            <person name="Crous P.W."/>
            <person name="Fauchery L."/>
            <person name="Girlanda M."/>
            <person name="Hayes R.D."/>
            <person name="Keri Z."/>
            <person name="LaButti K."/>
            <person name="Lipzen A."/>
            <person name="Lombard V."/>
            <person name="Magnuson J."/>
            <person name="Maillard F."/>
            <person name="Murat C."/>
            <person name="Nolan M."/>
            <person name="Ohm R.A."/>
            <person name="Pangilinan J."/>
            <person name="Pereira M.F."/>
            <person name="Perotto S."/>
            <person name="Peter M."/>
            <person name="Pfister S."/>
            <person name="Riley R."/>
            <person name="Sitrit Y."/>
            <person name="Stielow J.B."/>
            <person name="Szollosi G."/>
            <person name="Zifcakova L."/>
            <person name="Stursova M."/>
            <person name="Spatafora J.W."/>
            <person name="Tedersoo L."/>
            <person name="Vaario L.M."/>
            <person name="Yamada A."/>
            <person name="Yan M."/>
            <person name="Wang P."/>
            <person name="Xu J."/>
            <person name="Bruns T."/>
            <person name="Baldrian P."/>
            <person name="Vilgalys R."/>
            <person name="Dunand C."/>
            <person name="Henrissat B."/>
            <person name="Grigoriev I.V."/>
            <person name="Hibbett D."/>
            <person name="Nagy L.G."/>
            <person name="Martin F.M."/>
        </authorList>
    </citation>
    <scope>NUCLEOTIDE SEQUENCE</scope>
    <source>
        <strain evidence="1">UP504</strain>
    </source>
</reference>
<dbReference type="Gene3D" id="3.30.559.30">
    <property type="entry name" value="Nonribosomal peptide synthetase, condensation domain"/>
    <property type="match status" value="1"/>
</dbReference>
<dbReference type="OrthoDB" id="3355480at2759"/>
<organism evidence="1 2">
    <name type="scientific">Hydnum rufescens UP504</name>
    <dbReference type="NCBI Taxonomy" id="1448309"/>
    <lineage>
        <taxon>Eukaryota</taxon>
        <taxon>Fungi</taxon>
        <taxon>Dikarya</taxon>
        <taxon>Basidiomycota</taxon>
        <taxon>Agaricomycotina</taxon>
        <taxon>Agaricomycetes</taxon>
        <taxon>Cantharellales</taxon>
        <taxon>Hydnaceae</taxon>
        <taxon>Hydnum</taxon>
    </lineage>
</organism>
<dbReference type="PANTHER" id="PTHR28037">
    <property type="entry name" value="ALCOHOL O-ACETYLTRANSFERASE 1-RELATED"/>
    <property type="match status" value="1"/>
</dbReference>
<keyword evidence="2" id="KW-1185">Reference proteome</keyword>
<evidence type="ECO:0000313" key="2">
    <source>
        <dbReference type="Proteomes" id="UP000886523"/>
    </source>
</evidence>
<name>A0A9P6DY85_9AGAM</name>
<dbReference type="PANTHER" id="PTHR28037:SF1">
    <property type="entry name" value="ALCOHOL O-ACETYLTRANSFERASE 1-RELATED"/>
    <property type="match status" value="1"/>
</dbReference>
<gene>
    <name evidence="1" type="ORF">BS47DRAFT_1371086</name>
</gene>
<dbReference type="AlphaFoldDB" id="A0A9P6DY85"/>
<evidence type="ECO:0000313" key="1">
    <source>
        <dbReference type="EMBL" id="KAF9518212.1"/>
    </source>
</evidence>
<dbReference type="Proteomes" id="UP000886523">
    <property type="component" value="Unassembled WGS sequence"/>
</dbReference>
<comment type="caution">
    <text evidence="1">The sequence shown here is derived from an EMBL/GenBank/DDBJ whole genome shotgun (WGS) entry which is preliminary data.</text>
</comment>
<proteinExistence type="predicted"/>
<protein>
    <submittedName>
        <fullName evidence="1">Uncharacterized protein</fullName>
    </submittedName>
</protein>